<name>A0A381VVR9_9ZZZZ</name>
<feature type="non-terminal residue" evidence="1">
    <location>
        <position position="1"/>
    </location>
</feature>
<protein>
    <submittedName>
        <fullName evidence="1">Uncharacterized protein</fullName>
    </submittedName>
</protein>
<evidence type="ECO:0000313" key="1">
    <source>
        <dbReference type="EMBL" id="SVA44396.1"/>
    </source>
</evidence>
<organism evidence="1">
    <name type="scientific">marine metagenome</name>
    <dbReference type="NCBI Taxonomy" id="408172"/>
    <lineage>
        <taxon>unclassified sequences</taxon>
        <taxon>metagenomes</taxon>
        <taxon>ecological metagenomes</taxon>
    </lineage>
</organism>
<sequence>VDRQYFLILVACVGLVASLPRAWGAEGDVPDFSGFWAGMFEPEDQQYRGPGPDFGDFRGLPLSEAGLAKAKSWNPDDDYLPENLSKPHSPTNIMRSSFPFEVTQEPDMITLRMESCEQVRRVHMGGVSHPPAETPHTFMGHSIGHWEGQTLVVHTTHVIENYVRRNGVAHSEEIQLEERYTRDGDYLLLMMTVEDPVYFSAPFMRVIAFRHRPDITDLRPYPCGG</sequence>
<gene>
    <name evidence="1" type="ORF">METZ01_LOCUS97250</name>
</gene>
<accession>A0A381VVR9</accession>
<reference evidence="1" key="1">
    <citation type="submission" date="2018-05" db="EMBL/GenBank/DDBJ databases">
        <authorList>
            <person name="Lanie J.A."/>
            <person name="Ng W.-L."/>
            <person name="Kazmierczak K.M."/>
            <person name="Andrzejewski T.M."/>
            <person name="Davidsen T.M."/>
            <person name="Wayne K.J."/>
            <person name="Tettelin H."/>
            <person name="Glass J.I."/>
            <person name="Rusch D."/>
            <person name="Podicherti R."/>
            <person name="Tsui H.-C.T."/>
            <person name="Winkler M.E."/>
        </authorList>
    </citation>
    <scope>NUCLEOTIDE SEQUENCE</scope>
</reference>
<dbReference type="AlphaFoldDB" id="A0A381VVR9"/>
<dbReference type="EMBL" id="UINC01009933">
    <property type="protein sequence ID" value="SVA44396.1"/>
    <property type="molecule type" value="Genomic_DNA"/>
</dbReference>
<proteinExistence type="predicted"/>